<evidence type="ECO:0000313" key="4">
    <source>
        <dbReference type="Proteomes" id="UP000618051"/>
    </source>
</evidence>
<feature type="compositionally biased region" description="Basic and acidic residues" evidence="1">
    <location>
        <begin position="376"/>
        <end position="396"/>
    </location>
</feature>
<feature type="non-terminal residue" evidence="2">
    <location>
        <position position="1340"/>
    </location>
</feature>
<organism evidence="2">
    <name type="scientific">Lamprotornis superbus</name>
    <dbReference type="NCBI Taxonomy" id="245042"/>
    <lineage>
        <taxon>Eukaryota</taxon>
        <taxon>Metazoa</taxon>
        <taxon>Chordata</taxon>
        <taxon>Craniata</taxon>
        <taxon>Vertebrata</taxon>
        <taxon>Euteleostomi</taxon>
        <taxon>Archelosauria</taxon>
        <taxon>Archosauria</taxon>
        <taxon>Dinosauria</taxon>
        <taxon>Saurischia</taxon>
        <taxon>Theropoda</taxon>
        <taxon>Coelurosauria</taxon>
        <taxon>Aves</taxon>
        <taxon>Neognathae</taxon>
        <taxon>Neoaves</taxon>
        <taxon>Telluraves</taxon>
        <taxon>Australaves</taxon>
        <taxon>Passeriformes</taxon>
        <taxon>Sturnidae</taxon>
        <taxon>Lamprotornis</taxon>
    </lineage>
</organism>
<dbReference type="Proteomes" id="UP000618051">
    <property type="component" value="Unassembled WGS sequence"/>
</dbReference>
<reference evidence="3 4" key="2">
    <citation type="journal article" date="2021" name="J. Hered.">
        <title>Feather Gene Expression Elucidates the Developmental Basis of Plumage Iridescence in African Starlings.</title>
        <authorList>
            <person name="Rubenstein D.R."/>
            <person name="Corvelo A."/>
            <person name="MacManes M.D."/>
            <person name="Maia R."/>
            <person name="Narzisi G."/>
            <person name="Rousaki A."/>
            <person name="Vandenabeele P."/>
            <person name="Shawkey M.D."/>
            <person name="Solomon J."/>
        </authorList>
    </citation>
    <scope>NUCLEOTIDE SEQUENCE [LARGE SCALE GENOMIC DNA]</scope>
    <source>
        <strain evidence="3">SS15</strain>
    </source>
</reference>
<protein>
    <submittedName>
        <fullName evidence="2">Uncharacterized protein</fullName>
    </submittedName>
</protein>
<gene>
    <name evidence="3" type="ORF">IHE44_0013563</name>
    <name evidence="2" type="ORF">IHE44_005665</name>
</gene>
<evidence type="ECO:0000313" key="3">
    <source>
        <dbReference type="EMBL" id="KAI1237487.1"/>
    </source>
</evidence>
<feature type="region of interest" description="Disordered" evidence="1">
    <location>
        <begin position="1049"/>
        <end position="1070"/>
    </location>
</feature>
<keyword evidence="4" id="KW-1185">Reference proteome</keyword>
<feature type="region of interest" description="Disordered" evidence="1">
    <location>
        <begin position="834"/>
        <end position="856"/>
    </location>
</feature>
<comment type="caution">
    <text evidence="2">The sequence shown here is derived from an EMBL/GenBank/DDBJ whole genome shotgun (WGS) entry which is preliminary data.</text>
</comment>
<sequence length="1340" mass="149186">MEMCCGSPLPWENTSMGTEKTERTVNSLGGTKGVRGAGEKALKSPIVVASDPKCCCAHTVTKCAQPRLEVSQVQEAPSAAALLCHPCPGWMWAGLPQGKGLIVCVCKPGGEFPIWWDGVKFCPGLSPGITRCGWCSVFGARAITHGQIQLGRMKEKDEFRSILAVPAALLGCSLGREKSPEWALARRAKNAWDEKELNSREEKEVCQDALSSPGVPAATGEDSMGHASDCVVPPLPEWRGGLSPSATGAVGVSSLLEHMDCWAQLHLWEENPHGQPRARMKAGFKSSLHMCCSSIERCHGGSSSQLWKRLWGPPRCSRFLLWIQIILYPEISLWAFSNHSWDSLVGRNQGCWRCGQFWPQIPIPKPRLRKKGERGRKREKEGERGRKREKEGERGRKRERVSLSLSPHSLNSSPGMELFLSVKMPSNIPLKKSSPALLHPLATEPIPIHPGLKENIKKIPPYFLSRSHIFNQNRFMQAILNVPQISLHVKIKKWQQLTKHKQPLPGLADDGAQAEVPELVLPGGEPPPSPWLAATSLILSLAFRASDIHKKRKGEKKEPLLLLVCLIKVKFRSVQRQCNWGNVNIPSHPVAFKAATGTAVMAKFKKYIKKTAGSPEERKHGMVLGLNPIEKTAPKVLGWSIPEPTVPPSWVPDVPGLSACAPALRVASSPRSPSLEFPSLRTRSSLQNCSPFSCSVPPPRGLQPWLLTPGAATVQIIQAIIFNYRGKNGKNIYMLPEHQINPLPNTEPGGNLKQTNKQTNNFCRLTEIGCVSPNCPHFGDLKAWLPSPECPAPSRLELQLFYLPLFCLENTPLEAHNANPICLPGTFLVSFQDKPKEQGREERNGEQGRQHSNCVTSTTAMRDPHQCYQGMREKKGKNNKEQGRVGCAWNQHGDLSIIPQLWNGHFPPTLPFIAMKGRWQLGTTLVLPAPGYKGVSKHPHLCEEVAAEFGVGWWHKNTSQLLVKPELIHLSDHLVGTTTLWPWTRFSAANKNIKFLVLPRKRQLIITQYITYQSVVKHENGRKANSCTFALQSLLKDENLLPFPPLNHQGHQNRENASGRHTHRQSQHGGWISKRPKVISGMLECAFFSCYQGAQPQCQYEEYHESQCLTQFLHLVLLSTGIPYQKSSLKSRRSTWTTDDHLIHVKQISPLFSSKRERDRVRDVTNYCRAPRAASEYSHPIARLVEQLISSKGYVCSINTIHIWEFPVQARNTLNPQSCCLCVLPRWQKGAGSIREEEKEYETTMATTTFLTKGRPGVRARTRTTAVSRKYCSQVQATAGCAHCSRLHLKAGFAISKSCSTAATHKSSVCREGHCCFSLLSPPFNASISLSPKRESREEI</sequence>
<feature type="compositionally biased region" description="Basic residues" evidence="1">
    <location>
        <begin position="366"/>
        <end position="375"/>
    </location>
</feature>
<accession>A0A835NJ30</accession>
<reference evidence="3" key="3">
    <citation type="submission" date="2022-01" db="EMBL/GenBank/DDBJ databases">
        <authorList>
            <person name="Rubenstein D.R."/>
        </authorList>
    </citation>
    <scope>NUCLEOTIDE SEQUENCE</scope>
    <source>
        <strain evidence="3">SS15</strain>
        <tissue evidence="3">Liver</tissue>
    </source>
</reference>
<evidence type="ECO:0000313" key="2">
    <source>
        <dbReference type="EMBL" id="KAG0115649.1"/>
    </source>
</evidence>
<evidence type="ECO:0000256" key="1">
    <source>
        <dbReference type="SAM" id="MobiDB-lite"/>
    </source>
</evidence>
<dbReference type="EMBL" id="JADDUC020000007">
    <property type="protein sequence ID" value="KAI1237487.1"/>
    <property type="molecule type" value="Genomic_DNA"/>
</dbReference>
<feature type="compositionally biased region" description="Basic and acidic residues" evidence="1">
    <location>
        <begin position="834"/>
        <end position="849"/>
    </location>
</feature>
<reference evidence="2" key="1">
    <citation type="submission" date="2020-10" db="EMBL/GenBank/DDBJ databases">
        <title>Feather gene expression reveals the developmental basis of iridescence in African starlings.</title>
        <authorList>
            <person name="Rubenstein D.R."/>
        </authorList>
    </citation>
    <scope>NUCLEOTIDE SEQUENCE</scope>
    <source>
        <strain evidence="2">SS15</strain>
        <tissue evidence="2">Liver</tissue>
    </source>
</reference>
<name>A0A835NJ30_9PASS</name>
<proteinExistence type="predicted"/>
<dbReference type="OrthoDB" id="10691352at2759"/>
<dbReference type="EMBL" id="JADDUC010000211">
    <property type="protein sequence ID" value="KAG0115649.1"/>
    <property type="molecule type" value="Genomic_DNA"/>
</dbReference>
<feature type="region of interest" description="Disordered" evidence="1">
    <location>
        <begin position="363"/>
        <end position="409"/>
    </location>
</feature>